<keyword evidence="6" id="KW-0282">Flagellum</keyword>
<protein>
    <submittedName>
        <fullName evidence="6">Putative Flagellar biosynthetic protein FliO, export component</fullName>
    </submittedName>
</protein>
<sequence length="122" mass="12568">MEIWESVVRMVSALGVVLALILGLLAVARSAVGRRFLPVSGPPLVKILGSGPLGSRKHVMVVAVAGEVLILGTTATELVPLGKIADPDVAKRLIAEASMLPSGAATGIPESGNLEEIARARR</sequence>
<dbReference type="GO" id="GO:0044781">
    <property type="term" value="P:bacterial-type flagellum organization"/>
    <property type="evidence" value="ECO:0007669"/>
    <property type="project" value="InterPro"/>
</dbReference>
<proteinExistence type="predicted"/>
<gene>
    <name evidence="6" type="ORF">NIDE2301</name>
</gene>
<evidence type="ECO:0000256" key="1">
    <source>
        <dbReference type="ARBA" id="ARBA00004236"/>
    </source>
</evidence>
<accession>D8PFH7</accession>
<dbReference type="InterPro" id="IPR022781">
    <property type="entry name" value="Flagellar_biosynth_FliO"/>
</dbReference>
<name>D8PFH7_9BACT</name>
<dbReference type="KEGG" id="nde:NIDE2301"/>
<dbReference type="EMBL" id="FP929003">
    <property type="protein sequence ID" value="CBK42014.1"/>
    <property type="molecule type" value="Genomic_DNA"/>
</dbReference>
<evidence type="ECO:0000256" key="3">
    <source>
        <dbReference type="ARBA" id="ARBA00022692"/>
    </source>
</evidence>
<organism evidence="6 7">
    <name type="scientific">Nitrospira defluvii</name>
    <dbReference type="NCBI Taxonomy" id="330214"/>
    <lineage>
        <taxon>Bacteria</taxon>
        <taxon>Pseudomonadati</taxon>
        <taxon>Nitrospirota</taxon>
        <taxon>Nitrospiria</taxon>
        <taxon>Nitrospirales</taxon>
        <taxon>Nitrospiraceae</taxon>
        <taxon>Nitrospira</taxon>
    </lineage>
</organism>
<dbReference type="STRING" id="330214.NIDE2301"/>
<keyword evidence="7" id="KW-1185">Reference proteome</keyword>
<dbReference type="eggNOG" id="COG3190">
    <property type="taxonomic scope" value="Bacteria"/>
</dbReference>
<dbReference type="GO" id="GO:0016020">
    <property type="term" value="C:membrane"/>
    <property type="evidence" value="ECO:0007669"/>
    <property type="project" value="InterPro"/>
</dbReference>
<keyword evidence="6" id="KW-0966">Cell projection</keyword>
<evidence type="ECO:0000256" key="2">
    <source>
        <dbReference type="ARBA" id="ARBA00022475"/>
    </source>
</evidence>
<keyword evidence="6" id="KW-0969">Cilium</keyword>
<dbReference type="Pfam" id="PF04347">
    <property type="entry name" value="FliO"/>
    <property type="match status" value="1"/>
</dbReference>
<dbReference type="Proteomes" id="UP000001660">
    <property type="component" value="Chromosome"/>
</dbReference>
<keyword evidence="2" id="KW-1003">Cell membrane</keyword>
<keyword evidence="4" id="KW-1133">Transmembrane helix</keyword>
<dbReference type="AlphaFoldDB" id="D8PFH7"/>
<reference evidence="6 7" key="1">
    <citation type="journal article" date="2010" name="Proc. Natl. Acad. Sci. U.S.A.">
        <title>A Nitrospira metagenome illuminates the physiology and evolution of globally important nitrite-oxidizing bacteria.</title>
        <authorList>
            <person name="Lucker S."/>
            <person name="Wagner M."/>
            <person name="Maixner F."/>
            <person name="Pelletier E."/>
            <person name="Koch H."/>
            <person name="Vacherie B."/>
            <person name="Rattei T."/>
            <person name="Sinninghe Damste J."/>
            <person name="Spieck E."/>
            <person name="Le Paslier D."/>
            <person name="Daims H."/>
        </authorList>
    </citation>
    <scope>NUCLEOTIDE SEQUENCE [LARGE SCALE GENOMIC DNA]</scope>
</reference>
<evidence type="ECO:0000256" key="4">
    <source>
        <dbReference type="ARBA" id="ARBA00022989"/>
    </source>
</evidence>
<evidence type="ECO:0000313" key="6">
    <source>
        <dbReference type="EMBL" id="CBK42014.1"/>
    </source>
</evidence>
<keyword evidence="3" id="KW-0812">Transmembrane</keyword>
<evidence type="ECO:0000313" key="7">
    <source>
        <dbReference type="Proteomes" id="UP000001660"/>
    </source>
</evidence>
<dbReference type="HOGENOM" id="CLU_2022517_0_0_0"/>
<comment type="subcellular location">
    <subcellularLocation>
        <location evidence="1">Cell membrane</location>
    </subcellularLocation>
</comment>
<keyword evidence="5" id="KW-0472">Membrane</keyword>
<evidence type="ECO:0000256" key="5">
    <source>
        <dbReference type="ARBA" id="ARBA00023136"/>
    </source>
</evidence>
<dbReference type="OrthoDB" id="9813644at2"/>